<protein>
    <submittedName>
        <fullName evidence="1">Uncharacterized protein</fullName>
    </submittedName>
</protein>
<organism evidence="1 2">
    <name type="scientific">Enterobacter agglomerans</name>
    <name type="common">Erwinia herbicola</name>
    <name type="synonym">Pantoea agglomerans</name>
    <dbReference type="NCBI Taxonomy" id="549"/>
    <lineage>
        <taxon>Bacteria</taxon>
        <taxon>Pseudomonadati</taxon>
        <taxon>Pseudomonadota</taxon>
        <taxon>Gammaproteobacteria</taxon>
        <taxon>Enterobacterales</taxon>
        <taxon>Erwiniaceae</taxon>
        <taxon>Pantoea</taxon>
        <taxon>Pantoea agglomerans group</taxon>
    </lineage>
</organism>
<proteinExistence type="predicted"/>
<sequence>MVALERLAAVSKDDLQWETERKVVSAEERMKTGQSRVAGLRAMLDKAKKS</sequence>
<gene>
    <name evidence="1" type="ORF">GKC49_25070</name>
</gene>
<evidence type="ECO:0000313" key="1">
    <source>
        <dbReference type="EMBL" id="MSE18242.1"/>
    </source>
</evidence>
<comment type="caution">
    <text evidence="1">The sequence shown here is derived from an EMBL/GenBank/DDBJ whole genome shotgun (WGS) entry which is preliminary data.</text>
</comment>
<reference evidence="1 2" key="1">
    <citation type="submission" date="2019-11" db="EMBL/GenBank/DDBJ databases">
        <title>Draft Genome Sequence of Plant Growth-Promoting Rhizosphere-Associated Bacteria.</title>
        <authorList>
            <person name="Vasilyev I.Y."/>
            <person name="Radchenko V."/>
            <person name="Ilnitskaya E.V."/>
        </authorList>
    </citation>
    <scope>NUCLEOTIDE SEQUENCE [LARGE SCALE GENOMIC DNA]</scope>
    <source>
        <strain evidence="1 2">VRA_MhP_f</strain>
    </source>
</reference>
<dbReference type="EMBL" id="WKLC01001680">
    <property type="protein sequence ID" value="MSE18242.1"/>
    <property type="molecule type" value="Genomic_DNA"/>
</dbReference>
<dbReference type="AlphaFoldDB" id="A0A7X2SXZ3"/>
<accession>A0A7X2SXZ3</accession>
<dbReference type="Proteomes" id="UP000461948">
    <property type="component" value="Unassembled WGS sequence"/>
</dbReference>
<evidence type="ECO:0000313" key="2">
    <source>
        <dbReference type="Proteomes" id="UP000461948"/>
    </source>
</evidence>
<name>A0A7X2SXZ3_ENTAG</name>